<feature type="compositionally biased region" description="Basic and acidic residues" evidence="1">
    <location>
        <begin position="97"/>
        <end position="108"/>
    </location>
</feature>
<feature type="compositionally biased region" description="Basic residues" evidence="1">
    <location>
        <begin position="86"/>
        <end position="96"/>
    </location>
</feature>
<dbReference type="EMBL" id="CAJVPJ010001998">
    <property type="protein sequence ID" value="CAG8610103.1"/>
    <property type="molecule type" value="Genomic_DNA"/>
</dbReference>
<protein>
    <submittedName>
        <fullName evidence="2">5040_t:CDS:1</fullName>
    </submittedName>
</protein>
<dbReference type="AlphaFoldDB" id="A0A9N9GL93"/>
<keyword evidence="3" id="KW-1185">Reference proteome</keyword>
<evidence type="ECO:0000256" key="1">
    <source>
        <dbReference type="SAM" id="MobiDB-lite"/>
    </source>
</evidence>
<reference evidence="2" key="1">
    <citation type="submission" date="2021-06" db="EMBL/GenBank/DDBJ databases">
        <authorList>
            <person name="Kallberg Y."/>
            <person name="Tangrot J."/>
            <person name="Rosling A."/>
        </authorList>
    </citation>
    <scope>NUCLEOTIDE SEQUENCE</scope>
    <source>
        <strain evidence="2">IA702</strain>
    </source>
</reference>
<name>A0A9N9GL93_9GLOM</name>
<evidence type="ECO:0000313" key="3">
    <source>
        <dbReference type="Proteomes" id="UP000789572"/>
    </source>
</evidence>
<feature type="region of interest" description="Disordered" evidence="1">
    <location>
        <begin position="61"/>
        <end position="117"/>
    </location>
</feature>
<dbReference type="Proteomes" id="UP000789572">
    <property type="component" value="Unassembled WGS sequence"/>
</dbReference>
<sequence length="117" mass="13543">TVTWVAIINTEVGVPEEAVPSETRMVVADNMTMTIRPSNWQEGIQRMPGLNFNSRRILCSKLSRSHSASPRGRSSRYDRRNDRGPYHSRHSHGHSRRAADDERDEHRNGSRRSGRYW</sequence>
<evidence type="ECO:0000313" key="2">
    <source>
        <dbReference type="EMBL" id="CAG8610103.1"/>
    </source>
</evidence>
<accession>A0A9N9GL93</accession>
<gene>
    <name evidence="2" type="ORF">POCULU_LOCUS7904</name>
</gene>
<feature type="compositionally biased region" description="Basic and acidic residues" evidence="1">
    <location>
        <begin position="75"/>
        <end position="85"/>
    </location>
</feature>
<feature type="non-terminal residue" evidence="2">
    <location>
        <position position="1"/>
    </location>
</feature>
<organism evidence="2 3">
    <name type="scientific">Paraglomus occultum</name>
    <dbReference type="NCBI Taxonomy" id="144539"/>
    <lineage>
        <taxon>Eukaryota</taxon>
        <taxon>Fungi</taxon>
        <taxon>Fungi incertae sedis</taxon>
        <taxon>Mucoromycota</taxon>
        <taxon>Glomeromycotina</taxon>
        <taxon>Glomeromycetes</taxon>
        <taxon>Paraglomerales</taxon>
        <taxon>Paraglomeraceae</taxon>
        <taxon>Paraglomus</taxon>
    </lineage>
</organism>
<proteinExistence type="predicted"/>
<comment type="caution">
    <text evidence="2">The sequence shown here is derived from an EMBL/GenBank/DDBJ whole genome shotgun (WGS) entry which is preliminary data.</text>
</comment>